<evidence type="ECO:0000256" key="4">
    <source>
        <dbReference type="ARBA" id="ARBA00022989"/>
    </source>
</evidence>
<dbReference type="PANTHER" id="PTHR32089:SF112">
    <property type="entry name" value="LYSOZYME-LIKE PROTEIN-RELATED"/>
    <property type="match status" value="1"/>
</dbReference>
<sequence>MRYSGGEYFFILDTQHHFVMHPVKPELEGKSGAEMRDPSGKPLIQELVRTALASERGGAVDYAFAKPGSDKPVAKVSYAAQFKPWGWVYGTGIYLDDVDQAFRSQAINSSLIIALVVALLAGVSFVIGRGVLRQLGGEPADASAIALRIAAGDLSQELHADRLTSGSLMQSITQMQNRLRGLIADIDRLAGALASRASQISVATEETSRAAEEQANSTSATAASIEELTVSINEVAQNAHATGENSSAAATSAEQGRVLVSASADEIEKISAIVARSSEQIGQLATRSRDIGGIASAIKEIAEQTNLLALNAAIEAARAGEQGRGFAVVADEVRKLAERTSKATNEIAAMVVSVQADTEMAVEAMAEAAPQVTLSLDKARAASSVLAEIHRQAQESSERVHEVAMATREQATVANDVARHVQHIASMTEETTATMRGNAASVVELKQLANQLREAVAYFRVA</sequence>
<dbReference type="GO" id="GO:0006935">
    <property type="term" value="P:chemotaxis"/>
    <property type="evidence" value="ECO:0007669"/>
    <property type="project" value="InterPro"/>
</dbReference>
<keyword evidence="4 9" id="KW-1133">Transmembrane helix</keyword>
<dbReference type="PANTHER" id="PTHR32089">
    <property type="entry name" value="METHYL-ACCEPTING CHEMOTAXIS PROTEIN MCPB"/>
    <property type="match status" value="1"/>
</dbReference>
<comment type="similarity">
    <text evidence="7">Belongs to the methyl-accepting chemotaxis (MCP) protein family.</text>
</comment>
<dbReference type="EMBL" id="CP001715">
    <property type="protein sequence ID" value="ACV36711.1"/>
    <property type="molecule type" value="Genomic_DNA"/>
</dbReference>
<dbReference type="InterPro" id="IPR033480">
    <property type="entry name" value="sCache_2"/>
</dbReference>
<evidence type="ECO:0000256" key="8">
    <source>
        <dbReference type="PROSITE-ProRule" id="PRU00284"/>
    </source>
</evidence>
<evidence type="ECO:0000256" key="2">
    <source>
        <dbReference type="ARBA" id="ARBA00022475"/>
    </source>
</evidence>
<feature type="domain" description="Methyl-accepting transducer" evidence="10">
    <location>
        <begin position="189"/>
        <end position="425"/>
    </location>
</feature>
<keyword evidence="5 9" id="KW-0472">Membrane</keyword>
<dbReference type="InterPro" id="IPR004090">
    <property type="entry name" value="Chemotax_Me-accpt_rcpt"/>
</dbReference>
<dbReference type="GO" id="GO:0007165">
    <property type="term" value="P:signal transduction"/>
    <property type="evidence" value="ECO:0007669"/>
    <property type="project" value="UniProtKB-KW"/>
</dbReference>
<dbReference type="eggNOG" id="COG4564">
    <property type="taxonomic scope" value="Bacteria"/>
</dbReference>
<dbReference type="Pfam" id="PF00015">
    <property type="entry name" value="MCPsignal"/>
    <property type="match status" value="1"/>
</dbReference>
<protein>
    <submittedName>
        <fullName evidence="11">Methyl-accepting chemotaxis sensory transducer with Cache sensor</fullName>
    </submittedName>
</protein>
<dbReference type="CDD" id="cd11386">
    <property type="entry name" value="MCP_signal"/>
    <property type="match status" value="1"/>
</dbReference>
<evidence type="ECO:0000313" key="11">
    <source>
        <dbReference type="EMBL" id="ACV36711.1"/>
    </source>
</evidence>
<feature type="transmembrane region" description="Helical" evidence="9">
    <location>
        <begin position="111"/>
        <end position="132"/>
    </location>
</feature>
<evidence type="ECO:0000259" key="10">
    <source>
        <dbReference type="PROSITE" id="PS50111"/>
    </source>
</evidence>
<name>C7RJA0_ACCRE</name>
<dbReference type="GO" id="GO:0005886">
    <property type="term" value="C:plasma membrane"/>
    <property type="evidence" value="ECO:0007669"/>
    <property type="project" value="UniProtKB-SubCell"/>
</dbReference>
<dbReference type="PROSITE" id="PS50111">
    <property type="entry name" value="CHEMOTAXIS_TRANSDUC_2"/>
    <property type="match status" value="1"/>
</dbReference>
<evidence type="ECO:0000256" key="9">
    <source>
        <dbReference type="SAM" id="Phobius"/>
    </source>
</evidence>
<dbReference type="PRINTS" id="PR00260">
    <property type="entry name" value="CHEMTRNSDUCR"/>
</dbReference>
<dbReference type="KEGG" id="app:CAP2UW1_3452"/>
<dbReference type="Gene3D" id="1.10.287.950">
    <property type="entry name" value="Methyl-accepting chemotaxis protein"/>
    <property type="match status" value="1"/>
</dbReference>
<dbReference type="InterPro" id="IPR004089">
    <property type="entry name" value="MCPsignal_dom"/>
</dbReference>
<dbReference type="HOGENOM" id="CLU_000445_107_21_4"/>
<keyword evidence="3 9" id="KW-0812">Transmembrane</keyword>
<gene>
    <name evidence="11" type="ordered locus">CAP2UW1_3452</name>
</gene>
<organism evidence="11">
    <name type="scientific">Accumulibacter regalis</name>
    <dbReference type="NCBI Taxonomy" id="522306"/>
    <lineage>
        <taxon>Bacteria</taxon>
        <taxon>Pseudomonadati</taxon>
        <taxon>Pseudomonadota</taxon>
        <taxon>Betaproteobacteria</taxon>
        <taxon>Candidatus Accumulibacter</taxon>
    </lineage>
</organism>
<evidence type="ECO:0000256" key="6">
    <source>
        <dbReference type="ARBA" id="ARBA00023224"/>
    </source>
</evidence>
<dbReference type="SMART" id="SM01049">
    <property type="entry name" value="Cache_2"/>
    <property type="match status" value="1"/>
</dbReference>
<dbReference type="FunFam" id="1.10.287.950:FF:000001">
    <property type="entry name" value="Methyl-accepting chemotaxis sensory transducer"/>
    <property type="match status" value="1"/>
</dbReference>
<keyword evidence="6 8" id="KW-0807">Transducer</keyword>
<dbReference type="Gene3D" id="3.30.450.20">
    <property type="entry name" value="PAS domain"/>
    <property type="match status" value="1"/>
</dbReference>
<dbReference type="SMART" id="SM00283">
    <property type="entry name" value="MA"/>
    <property type="match status" value="1"/>
</dbReference>
<dbReference type="GO" id="GO:0004888">
    <property type="term" value="F:transmembrane signaling receptor activity"/>
    <property type="evidence" value="ECO:0007669"/>
    <property type="project" value="InterPro"/>
</dbReference>
<comment type="subcellular location">
    <subcellularLocation>
        <location evidence="1">Cell membrane</location>
        <topology evidence="1">Multi-pass membrane protein</topology>
    </subcellularLocation>
</comment>
<dbReference type="eggNOG" id="COG0840">
    <property type="taxonomic scope" value="Bacteria"/>
</dbReference>
<reference evidence="11" key="1">
    <citation type="submission" date="2009-08" db="EMBL/GenBank/DDBJ databases">
        <authorList>
            <consortium name="US DOE Joint Genome Institute"/>
            <person name="Lucas S."/>
            <person name="Copeland A."/>
            <person name="Lapidus A."/>
            <person name="Glavina del Rio T."/>
            <person name="Dalin E."/>
            <person name="Tice H."/>
            <person name="Bruce D."/>
            <person name="Barry K."/>
            <person name="Pitluck S."/>
            <person name="Lowry S."/>
            <person name="Larimer F."/>
            <person name="Land M."/>
            <person name="Hauser L."/>
            <person name="Kyrpides N."/>
            <person name="Ivanova N."/>
            <person name="McMahon K.D."/>
            <person name="Hugenholtz P."/>
        </authorList>
    </citation>
    <scope>NUCLEOTIDE SEQUENCE</scope>
    <source>
        <strain evidence="11">UW-1</strain>
    </source>
</reference>
<dbReference type="STRING" id="522306.CAP2UW1_3452"/>
<accession>C7RJA0</accession>
<proteinExistence type="inferred from homology"/>
<dbReference type="SUPFAM" id="SSF58104">
    <property type="entry name" value="Methyl-accepting chemotaxis protein (MCP) signaling domain"/>
    <property type="match status" value="1"/>
</dbReference>
<evidence type="ECO:0000256" key="3">
    <source>
        <dbReference type="ARBA" id="ARBA00022692"/>
    </source>
</evidence>
<evidence type="ECO:0000256" key="7">
    <source>
        <dbReference type="ARBA" id="ARBA00029447"/>
    </source>
</evidence>
<dbReference type="AlphaFoldDB" id="C7RJA0"/>
<evidence type="ECO:0000256" key="5">
    <source>
        <dbReference type="ARBA" id="ARBA00023136"/>
    </source>
</evidence>
<evidence type="ECO:0000256" key="1">
    <source>
        <dbReference type="ARBA" id="ARBA00004651"/>
    </source>
</evidence>
<keyword evidence="2" id="KW-1003">Cell membrane</keyword>
<reference evidence="11" key="2">
    <citation type="submission" date="2009-09" db="EMBL/GenBank/DDBJ databases">
        <title>Complete sequence of chromosome of Candidatus Accumulibacter phosphatis clade IIA str. UW-1.</title>
        <authorList>
            <consortium name="US DOE Joint Genome Institute"/>
            <person name="Martin H.G."/>
            <person name="Ivanova N."/>
            <person name="Kunin V."/>
            <person name="Warnecke F."/>
            <person name="Barry K."/>
            <person name="He S."/>
            <person name="Salamov A."/>
            <person name="Szeto E."/>
            <person name="Dalin E."/>
            <person name="Pangilinan J.L."/>
            <person name="Lapidus A."/>
            <person name="Lowry S."/>
            <person name="Kyrpides N.C."/>
            <person name="McMahon K.D."/>
            <person name="Hugenholtz P."/>
        </authorList>
    </citation>
    <scope>NUCLEOTIDE SEQUENCE [LARGE SCALE GENOMIC DNA]</scope>
    <source>
        <strain evidence="11">UW-1</strain>
    </source>
</reference>
<dbReference type="Pfam" id="PF17200">
    <property type="entry name" value="sCache_2"/>
    <property type="match status" value="1"/>
</dbReference>